<keyword evidence="7" id="KW-0862">Zinc</keyword>
<evidence type="ECO:0000256" key="7">
    <source>
        <dbReference type="ARBA" id="ARBA00022833"/>
    </source>
</evidence>
<dbReference type="InterPro" id="IPR008915">
    <property type="entry name" value="Peptidase_M50"/>
</dbReference>
<dbReference type="Proteomes" id="UP000231371">
    <property type="component" value="Unassembled WGS sequence"/>
</dbReference>
<comment type="similarity">
    <text evidence="3">Belongs to the peptidase M50B family.</text>
</comment>
<comment type="caution">
    <text evidence="13">The sequence shown here is derived from an EMBL/GenBank/DDBJ whole genome shotgun (WGS) entry which is preliminary data.</text>
</comment>
<evidence type="ECO:0000256" key="6">
    <source>
        <dbReference type="ARBA" id="ARBA00022801"/>
    </source>
</evidence>
<feature type="transmembrane region" description="Helical" evidence="11">
    <location>
        <begin position="367"/>
        <end position="386"/>
    </location>
</feature>
<evidence type="ECO:0000313" key="14">
    <source>
        <dbReference type="Proteomes" id="UP000231371"/>
    </source>
</evidence>
<evidence type="ECO:0000256" key="10">
    <source>
        <dbReference type="ARBA" id="ARBA00023136"/>
    </source>
</evidence>
<dbReference type="Gene3D" id="2.30.42.10">
    <property type="match status" value="1"/>
</dbReference>
<name>A0A2H0KG13_9BACT</name>
<evidence type="ECO:0000256" key="8">
    <source>
        <dbReference type="ARBA" id="ARBA00022989"/>
    </source>
</evidence>
<dbReference type="PROSITE" id="PS50106">
    <property type="entry name" value="PDZ"/>
    <property type="match status" value="1"/>
</dbReference>
<comment type="cofactor">
    <cofactor evidence="1">
        <name>Zn(2+)</name>
        <dbReference type="ChEBI" id="CHEBI:29105"/>
    </cofactor>
</comment>
<dbReference type="PANTHER" id="PTHR42837">
    <property type="entry name" value="REGULATOR OF SIGMA-E PROTEASE RSEP"/>
    <property type="match status" value="1"/>
</dbReference>
<dbReference type="SUPFAM" id="SSF50156">
    <property type="entry name" value="PDZ domain-like"/>
    <property type="match status" value="1"/>
</dbReference>
<protein>
    <recommendedName>
        <fullName evidence="12">PDZ domain-containing protein</fullName>
    </recommendedName>
</protein>
<dbReference type="Pfam" id="PF17820">
    <property type="entry name" value="PDZ_6"/>
    <property type="match status" value="1"/>
</dbReference>
<comment type="subcellular location">
    <subcellularLocation>
        <location evidence="2">Membrane</location>
        <topology evidence="2">Multi-pass membrane protein</topology>
    </subcellularLocation>
</comment>
<reference evidence="13 14" key="1">
    <citation type="submission" date="2017-09" db="EMBL/GenBank/DDBJ databases">
        <title>Depth-based differentiation of microbial function through sediment-hosted aquifers and enrichment of novel symbionts in the deep terrestrial subsurface.</title>
        <authorList>
            <person name="Probst A.J."/>
            <person name="Ladd B."/>
            <person name="Jarett J.K."/>
            <person name="Geller-Mcgrath D.E."/>
            <person name="Sieber C.M."/>
            <person name="Emerson J.B."/>
            <person name="Anantharaman K."/>
            <person name="Thomas B.C."/>
            <person name="Malmstrom R."/>
            <person name="Stieglmeier M."/>
            <person name="Klingl A."/>
            <person name="Woyke T."/>
            <person name="Ryan C.M."/>
            <person name="Banfield J.F."/>
        </authorList>
    </citation>
    <scope>NUCLEOTIDE SEQUENCE [LARGE SCALE GENOMIC DNA]</scope>
    <source>
        <strain evidence="13">CG11_big_fil_rev_8_21_14_0_20_40_12</strain>
    </source>
</reference>
<keyword evidence="8 11" id="KW-1133">Transmembrane helix</keyword>
<dbReference type="InterPro" id="IPR004387">
    <property type="entry name" value="Pept_M50_Zn"/>
</dbReference>
<dbReference type="InterPro" id="IPR001478">
    <property type="entry name" value="PDZ"/>
</dbReference>
<dbReference type="Pfam" id="PF02163">
    <property type="entry name" value="Peptidase_M50"/>
    <property type="match status" value="1"/>
</dbReference>
<dbReference type="InterPro" id="IPR041489">
    <property type="entry name" value="PDZ_6"/>
</dbReference>
<feature type="domain" description="PDZ" evidence="12">
    <location>
        <begin position="133"/>
        <end position="197"/>
    </location>
</feature>
<keyword evidence="6" id="KW-0378">Hydrolase</keyword>
<organism evidence="13 14">
    <name type="scientific">Candidatus Shapirobacteria bacterium CG11_big_fil_rev_8_21_14_0_20_40_12</name>
    <dbReference type="NCBI Taxonomy" id="1974889"/>
    <lineage>
        <taxon>Bacteria</taxon>
        <taxon>Candidatus Shapironibacteriota</taxon>
    </lineage>
</organism>
<proteinExistence type="inferred from homology"/>
<keyword evidence="5 11" id="KW-0812">Transmembrane</keyword>
<dbReference type="AlphaFoldDB" id="A0A2H0KG13"/>
<dbReference type="GO" id="GO:0004222">
    <property type="term" value="F:metalloendopeptidase activity"/>
    <property type="evidence" value="ECO:0007669"/>
    <property type="project" value="InterPro"/>
</dbReference>
<dbReference type="InterPro" id="IPR036034">
    <property type="entry name" value="PDZ_sf"/>
</dbReference>
<evidence type="ECO:0000256" key="11">
    <source>
        <dbReference type="SAM" id="Phobius"/>
    </source>
</evidence>
<sequence length="395" mass="43122">MTFLVFILILSVLVLVHETGHFLAAKKAGIKVEEFAFGLPFTKPILSKKKRGTIYSVYPLIFGGFVKLYGEDGLTEDQRPKIPPCRRAGKDPNYGRAYFEKSIFKRASVLLAGVFMNLVLAIVCFSILYFVWGIPTKTGKVIVEAVRENSPAQAAEIKPNDWIVAVNGDFINEGDQLIRITQGMAGQKVKLEISRRNDNPCKPPADNVLGGMATTEFGFNCNGENLLIFLIPRENPPAGEGPLGVIITDSIFKKYPFYIMPFLGVREGFKDSLGWGKMVLSSLGQMVYSLITRGKVPEGIAGPIGIYQITGEAAKAGWMAVLQLLGIISVNLAIVNILPIPAMDGGRLVFLGFELVFKRKAPPKIEAAINSVGLMILLGLMFLITVKDLLRLAGG</sequence>
<gene>
    <name evidence="13" type="ORF">COV89_01590</name>
</gene>
<evidence type="ECO:0000313" key="13">
    <source>
        <dbReference type="EMBL" id="PIQ70211.1"/>
    </source>
</evidence>
<dbReference type="CDD" id="cd06163">
    <property type="entry name" value="S2P-M50_PDZ_RseP-like"/>
    <property type="match status" value="1"/>
</dbReference>
<dbReference type="EMBL" id="PCVI01000026">
    <property type="protein sequence ID" value="PIQ70211.1"/>
    <property type="molecule type" value="Genomic_DNA"/>
</dbReference>
<evidence type="ECO:0000256" key="9">
    <source>
        <dbReference type="ARBA" id="ARBA00023049"/>
    </source>
</evidence>
<evidence type="ECO:0000256" key="5">
    <source>
        <dbReference type="ARBA" id="ARBA00022692"/>
    </source>
</evidence>
<dbReference type="GO" id="GO:0006508">
    <property type="term" value="P:proteolysis"/>
    <property type="evidence" value="ECO:0007669"/>
    <property type="project" value="UniProtKB-KW"/>
</dbReference>
<evidence type="ECO:0000259" key="12">
    <source>
        <dbReference type="PROSITE" id="PS50106"/>
    </source>
</evidence>
<dbReference type="PANTHER" id="PTHR42837:SF2">
    <property type="entry name" value="MEMBRANE METALLOPROTEASE ARASP2, CHLOROPLASTIC-RELATED"/>
    <property type="match status" value="1"/>
</dbReference>
<accession>A0A2H0KG13</accession>
<dbReference type="GO" id="GO:0016020">
    <property type="term" value="C:membrane"/>
    <property type="evidence" value="ECO:0007669"/>
    <property type="project" value="UniProtKB-SubCell"/>
</dbReference>
<keyword evidence="4" id="KW-0645">Protease</keyword>
<evidence type="ECO:0000256" key="2">
    <source>
        <dbReference type="ARBA" id="ARBA00004141"/>
    </source>
</evidence>
<keyword evidence="9" id="KW-0482">Metalloprotease</keyword>
<evidence type="ECO:0000256" key="1">
    <source>
        <dbReference type="ARBA" id="ARBA00001947"/>
    </source>
</evidence>
<dbReference type="SMART" id="SM00228">
    <property type="entry name" value="PDZ"/>
    <property type="match status" value="1"/>
</dbReference>
<feature type="transmembrane region" description="Helical" evidence="11">
    <location>
        <begin position="316"/>
        <end position="338"/>
    </location>
</feature>
<feature type="transmembrane region" description="Helical" evidence="11">
    <location>
        <begin position="109"/>
        <end position="132"/>
    </location>
</feature>
<evidence type="ECO:0000256" key="4">
    <source>
        <dbReference type="ARBA" id="ARBA00022670"/>
    </source>
</evidence>
<evidence type="ECO:0000256" key="3">
    <source>
        <dbReference type="ARBA" id="ARBA00007931"/>
    </source>
</evidence>
<keyword evidence="10 11" id="KW-0472">Membrane</keyword>